<gene>
    <name evidence="2" type="ORF">EVAR_62524_1</name>
</gene>
<dbReference type="Proteomes" id="UP000299102">
    <property type="component" value="Unassembled WGS sequence"/>
</dbReference>
<feature type="region of interest" description="Disordered" evidence="1">
    <location>
        <begin position="1"/>
        <end position="29"/>
    </location>
</feature>
<proteinExistence type="predicted"/>
<evidence type="ECO:0000256" key="1">
    <source>
        <dbReference type="SAM" id="MobiDB-lite"/>
    </source>
</evidence>
<evidence type="ECO:0000313" key="2">
    <source>
        <dbReference type="EMBL" id="GBP86826.1"/>
    </source>
</evidence>
<name>A0A4C1ZE26_EUMVA</name>
<dbReference type="EMBL" id="BGZK01001819">
    <property type="protein sequence ID" value="GBP86826.1"/>
    <property type="molecule type" value="Genomic_DNA"/>
</dbReference>
<comment type="caution">
    <text evidence="2">The sequence shown here is derived from an EMBL/GenBank/DDBJ whole genome shotgun (WGS) entry which is preliminary data.</text>
</comment>
<accession>A0A4C1ZE26</accession>
<organism evidence="2 3">
    <name type="scientific">Eumeta variegata</name>
    <name type="common">Bagworm moth</name>
    <name type="synonym">Eumeta japonica</name>
    <dbReference type="NCBI Taxonomy" id="151549"/>
    <lineage>
        <taxon>Eukaryota</taxon>
        <taxon>Metazoa</taxon>
        <taxon>Ecdysozoa</taxon>
        <taxon>Arthropoda</taxon>
        <taxon>Hexapoda</taxon>
        <taxon>Insecta</taxon>
        <taxon>Pterygota</taxon>
        <taxon>Neoptera</taxon>
        <taxon>Endopterygota</taxon>
        <taxon>Lepidoptera</taxon>
        <taxon>Glossata</taxon>
        <taxon>Ditrysia</taxon>
        <taxon>Tineoidea</taxon>
        <taxon>Psychidae</taxon>
        <taxon>Oiketicinae</taxon>
        <taxon>Eumeta</taxon>
    </lineage>
</organism>
<sequence>MEARDPVPSAESGPFPSRSNDLGARRRHASRAVSETRFAHTWHAAEIASQINTRGHCFDNAMGTLTCVITFKNEKIVLGLASRPPARGASPSSRLL</sequence>
<dbReference type="AlphaFoldDB" id="A0A4C1ZE26"/>
<keyword evidence="3" id="KW-1185">Reference proteome</keyword>
<reference evidence="2 3" key="1">
    <citation type="journal article" date="2019" name="Commun. Biol.">
        <title>The bagworm genome reveals a unique fibroin gene that provides high tensile strength.</title>
        <authorList>
            <person name="Kono N."/>
            <person name="Nakamura H."/>
            <person name="Ohtoshi R."/>
            <person name="Tomita M."/>
            <person name="Numata K."/>
            <person name="Arakawa K."/>
        </authorList>
    </citation>
    <scope>NUCLEOTIDE SEQUENCE [LARGE SCALE GENOMIC DNA]</scope>
</reference>
<evidence type="ECO:0000313" key="3">
    <source>
        <dbReference type="Proteomes" id="UP000299102"/>
    </source>
</evidence>
<protein>
    <submittedName>
        <fullName evidence="2">Uncharacterized protein</fullName>
    </submittedName>
</protein>